<dbReference type="PROSITE" id="PS00237">
    <property type="entry name" value="G_PROTEIN_RECEP_F1_1"/>
    <property type="match status" value="1"/>
</dbReference>
<keyword evidence="13" id="KW-1185">Reference proteome</keyword>
<dbReference type="InterPro" id="IPR017452">
    <property type="entry name" value="GPCR_Rhodpsn_7TM"/>
</dbReference>
<evidence type="ECO:0000256" key="1">
    <source>
        <dbReference type="ARBA" id="ARBA00004651"/>
    </source>
</evidence>
<dbReference type="InParanoid" id="A0A6P8IYB3"/>
<accession>A0A6P8IYB3</accession>
<dbReference type="SMART" id="SM01381">
    <property type="entry name" value="7TM_GPCR_Srsx"/>
    <property type="match status" value="1"/>
</dbReference>
<dbReference type="AlphaFoldDB" id="A0A6P8IYB3"/>
<evidence type="ECO:0000256" key="5">
    <source>
        <dbReference type="ARBA" id="ARBA00023040"/>
    </source>
</evidence>
<keyword evidence="6 11" id="KW-0472">Membrane</keyword>
<dbReference type="GO" id="GO:0004993">
    <property type="term" value="F:G protein-coupled serotonin receptor activity"/>
    <property type="evidence" value="ECO:0007669"/>
    <property type="project" value="TreeGrafter"/>
</dbReference>
<evidence type="ECO:0000256" key="2">
    <source>
        <dbReference type="ARBA" id="ARBA00022475"/>
    </source>
</evidence>
<keyword evidence="3 9" id="KW-0812">Transmembrane</keyword>
<reference evidence="14" key="1">
    <citation type="submission" date="2025-08" db="UniProtKB">
        <authorList>
            <consortium name="RefSeq"/>
        </authorList>
    </citation>
    <scope>IDENTIFICATION</scope>
    <source>
        <tissue evidence="14">Tentacle</tissue>
    </source>
</reference>
<sequence length="341" mass="38849">MESAQSLGLNFTTKMPSQTHPKSGSSSSMDIEDIFRVIFSVILIPIIVFGNILVMAAYKTNRRLRTGTYTLLVSLAFCDFLVGSVSVPLWMYTSLSNWKTGEFLNSFFMGFDYLTALSSSMHLTVICIERWLAISKPFLHQVFRSEQYYAAIALVWLIALTLSSLVFIPEVIHPGRIYILVLVIFGFVAPFIAISFVNAYIFRVAQKLIHQEPMASTDSAEIEQRNKIQKERRTAKTLVIITALFFFELLPTYVLALLGGFCLKPCLISIGWKGIKSVMNFAKWMQYSNSGINPFVYAFRDAEMRKTFKRLFTRNMLFRRTHTVGNISQTERQSAQSQAHL</sequence>
<keyword evidence="2" id="KW-1003">Cell membrane</keyword>
<evidence type="ECO:0000259" key="12">
    <source>
        <dbReference type="PROSITE" id="PS50262"/>
    </source>
</evidence>
<dbReference type="KEGG" id="aten:116305214"/>
<proteinExistence type="inferred from homology"/>
<evidence type="ECO:0000256" key="6">
    <source>
        <dbReference type="ARBA" id="ARBA00023136"/>
    </source>
</evidence>
<feature type="transmembrane region" description="Helical" evidence="11">
    <location>
        <begin position="69"/>
        <end position="91"/>
    </location>
</feature>
<keyword evidence="4 11" id="KW-1133">Transmembrane helix</keyword>
<feature type="region of interest" description="Disordered" evidence="10">
    <location>
        <begin position="1"/>
        <end position="28"/>
    </location>
</feature>
<dbReference type="PANTHER" id="PTHR24247:SF202">
    <property type="entry name" value="5-HYDROXYTRYPTAMINE RECEPTOR 1"/>
    <property type="match status" value="1"/>
</dbReference>
<comment type="similarity">
    <text evidence="9">Belongs to the G-protein coupled receptor 1 family.</text>
</comment>
<evidence type="ECO:0000313" key="13">
    <source>
        <dbReference type="Proteomes" id="UP000515163"/>
    </source>
</evidence>
<evidence type="ECO:0000256" key="4">
    <source>
        <dbReference type="ARBA" id="ARBA00022989"/>
    </source>
</evidence>
<dbReference type="InterPro" id="IPR000276">
    <property type="entry name" value="GPCR_Rhodpsn"/>
</dbReference>
<name>A0A6P8IYB3_ACTTE</name>
<evidence type="ECO:0000256" key="9">
    <source>
        <dbReference type="RuleBase" id="RU000688"/>
    </source>
</evidence>
<evidence type="ECO:0000256" key="7">
    <source>
        <dbReference type="ARBA" id="ARBA00023170"/>
    </source>
</evidence>
<dbReference type="GO" id="GO:0007187">
    <property type="term" value="P:G protein-coupled receptor signaling pathway, coupled to cyclic nucleotide second messenger"/>
    <property type="evidence" value="ECO:0007669"/>
    <property type="project" value="TreeGrafter"/>
</dbReference>
<dbReference type="Gene3D" id="1.20.1070.10">
    <property type="entry name" value="Rhodopsin 7-helix transmembrane proteins"/>
    <property type="match status" value="1"/>
</dbReference>
<evidence type="ECO:0000256" key="3">
    <source>
        <dbReference type="ARBA" id="ARBA00022692"/>
    </source>
</evidence>
<dbReference type="PANTHER" id="PTHR24247">
    <property type="entry name" value="5-HYDROXYTRYPTAMINE RECEPTOR"/>
    <property type="match status" value="1"/>
</dbReference>
<dbReference type="GO" id="GO:0030425">
    <property type="term" value="C:dendrite"/>
    <property type="evidence" value="ECO:0007669"/>
    <property type="project" value="TreeGrafter"/>
</dbReference>
<feature type="domain" description="G-protein coupled receptors family 1 profile" evidence="12">
    <location>
        <begin position="50"/>
        <end position="297"/>
    </location>
</feature>
<evidence type="ECO:0000256" key="11">
    <source>
        <dbReference type="SAM" id="Phobius"/>
    </source>
</evidence>
<dbReference type="GO" id="GO:0007268">
    <property type="term" value="P:chemical synaptic transmission"/>
    <property type="evidence" value="ECO:0007669"/>
    <property type="project" value="TreeGrafter"/>
</dbReference>
<dbReference type="Pfam" id="PF00001">
    <property type="entry name" value="7tm_1"/>
    <property type="match status" value="1"/>
</dbReference>
<dbReference type="GO" id="GO:0030594">
    <property type="term" value="F:neurotransmitter receptor activity"/>
    <property type="evidence" value="ECO:0007669"/>
    <property type="project" value="TreeGrafter"/>
</dbReference>
<evidence type="ECO:0000256" key="8">
    <source>
        <dbReference type="ARBA" id="ARBA00023224"/>
    </source>
</evidence>
<dbReference type="GeneID" id="116305214"/>
<dbReference type="Proteomes" id="UP000515163">
    <property type="component" value="Unplaced"/>
</dbReference>
<dbReference type="SUPFAM" id="SSF81321">
    <property type="entry name" value="Family A G protein-coupled receptor-like"/>
    <property type="match status" value="1"/>
</dbReference>
<feature type="transmembrane region" description="Helical" evidence="11">
    <location>
        <begin position="177"/>
        <end position="201"/>
    </location>
</feature>
<dbReference type="OrthoDB" id="9445642at2759"/>
<feature type="transmembrane region" description="Helical" evidence="11">
    <location>
        <begin position="148"/>
        <end position="171"/>
    </location>
</feature>
<keyword evidence="8 9" id="KW-0807">Transducer</keyword>
<evidence type="ECO:0000313" key="14">
    <source>
        <dbReference type="RefSeq" id="XP_031570938.1"/>
    </source>
</evidence>
<keyword evidence="7 9" id="KW-0675">Receptor</keyword>
<feature type="transmembrane region" description="Helical" evidence="11">
    <location>
        <begin position="34"/>
        <end position="57"/>
    </location>
</feature>
<dbReference type="GO" id="GO:0045202">
    <property type="term" value="C:synapse"/>
    <property type="evidence" value="ECO:0007669"/>
    <property type="project" value="GOC"/>
</dbReference>
<dbReference type="PROSITE" id="PS50262">
    <property type="entry name" value="G_PROTEIN_RECEP_F1_2"/>
    <property type="match status" value="1"/>
</dbReference>
<organism evidence="13 14">
    <name type="scientific">Actinia tenebrosa</name>
    <name type="common">Australian red waratah sea anemone</name>
    <dbReference type="NCBI Taxonomy" id="6105"/>
    <lineage>
        <taxon>Eukaryota</taxon>
        <taxon>Metazoa</taxon>
        <taxon>Cnidaria</taxon>
        <taxon>Anthozoa</taxon>
        <taxon>Hexacorallia</taxon>
        <taxon>Actiniaria</taxon>
        <taxon>Actiniidae</taxon>
        <taxon>Actinia</taxon>
    </lineage>
</organism>
<dbReference type="GO" id="GO:0005886">
    <property type="term" value="C:plasma membrane"/>
    <property type="evidence" value="ECO:0007669"/>
    <property type="project" value="UniProtKB-SubCell"/>
</dbReference>
<keyword evidence="5 9" id="KW-0297">G-protein coupled receptor</keyword>
<dbReference type="FunCoup" id="A0A6P8IYB3">
    <property type="interactions" value="564"/>
</dbReference>
<comment type="subcellular location">
    <subcellularLocation>
        <location evidence="1">Cell membrane</location>
        <topology evidence="1">Multi-pass membrane protein</topology>
    </subcellularLocation>
</comment>
<feature type="transmembrane region" description="Helical" evidence="11">
    <location>
        <begin position="103"/>
        <end position="128"/>
    </location>
</feature>
<dbReference type="RefSeq" id="XP_031570938.1">
    <property type="nucleotide sequence ID" value="XM_031715078.1"/>
</dbReference>
<protein>
    <submittedName>
        <fullName evidence="14">Trace amine-associated receptor 7b-like</fullName>
    </submittedName>
</protein>
<evidence type="ECO:0000256" key="10">
    <source>
        <dbReference type="SAM" id="MobiDB-lite"/>
    </source>
</evidence>
<dbReference type="PRINTS" id="PR00237">
    <property type="entry name" value="GPCRRHODOPSN"/>
</dbReference>
<gene>
    <name evidence="14" type="primary">LOC116305214</name>
</gene>
<feature type="transmembrane region" description="Helical" evidence="11">
    <location>
        <begin position="237"/>
        <end position="261"/>
    </location>
</feature>